<dbReference type="InterPro" id="IPR022291">
    <property type="entry name" value="Bacteriocin_synth_cyclodeHase"/>
</dbReference>
<evidence type="ECO:0000256" key="1">
    <source>
        <dbReference type="SAM" id="MobiDB-lite"/>
    </source>
</evidence>
<protein>
    <submittedName>
        <fullName evidence="2">TOMM leader peptide-binding protein</fullName>
    </submittedName>
</protein>
<dbReference type="OrthoDB" id="4426339at2"/>
<sequence>MTQTAPPPDIPRLRARRRNDHEVQLGMGERRGTILSGLSDEETRAITELGPLTAFQWSRATSTRPPSARWDHIVELLGRAAHEVTQHAGRTGTVIVAGSGPIPDALAGVLTSIAGRVITETHEIHQLEQGVAGPAHQPLDLVVLPCQEGLAPPMYAGWQRLRIPHLPVVVEATQVMIGPLVRPGTHGPCLRCLDRHRTARDPHWPDLVTQLDSAGPLPGEVTTAPDLVAMTAGLVGLTTRGLLAGRPLPAGTCLSVASPRPQVQYHVWTPHPECACMRADRSDTRGAVSRA</sequence>
<dbReference type="RefSeq" id="WP_146317632.1">
    <property type="nucleotide sequence ID" value="NZ_VCQV01000020.1"/>
</dbReference>
<keyword evidence="3" id="KW-1185">Reference proteome</keyword>
<dbReference type="Gene3D" id="3.40.50.720">
    <property type="entry name" value="NAD(P)-binding Rossmann-like Domain"/>
    <property type="match status" value="1"/>
</dbReference>
<evidence type="ECO:0000313" key="3">
    <source>
        <dbReference type="Proteomes" id="UP000320244"/>
    </source>
</evidence>
<reference evidence="2 3" key="2">
    <citation type="submission" date="2019-08" db="EMBL/GenBank/DDBJ databases">
        <title>Jejuicoccus antrihumi gen. nov., sp. nov., a new member of the family Dermacoccaceae isolated from a cave.</title>
        <authorList>
            <person name="Schumann P."/>
            <person name="Kim I.S."/>
        </authorList>
    </citation>
    <scope>NUCLEOTIDE SEQUENCE [LARGE SCALE GENOMIC DNA]</scope>
    <source>
        <strain evidence="2 3">C5-26</strain>
    </source>
</reference>
<dbReference type="NCBIfam" id="TIGR03882">
    <property type="entry name" value="cyclo_dehyd_2"/>
    <property type="match status" value="1"/>
</dbReference>
<proteinExistence type="predicted"/>
<reference evidence="2 3" key="1">
    <citation type="submission" date="2019-05" db="EMBL/GenBank/DDBJ databases">
        <authorList>
            <person name="Lee S.D."/>
        </authorList>
    </citation>
    <scope>NUCLEOTIDE SEQUENCE [LARGE SCALE GENOMIC DNA]</scope>
    <source>
        <strain evidence="2 3">C5-26</strain>
    </source>
</reference>
<dbReference type="Proteomes" id="UP000320244">
    <property type="component" value="Unassembled WGS sequence"/>
</dbReference>
<name>A0A563DZD0_9MICO</name>
<accession>A0A563DZD0</accession>
<dbReference type="EMBL" id="VCQV01000020">
    <property type="protein sequence ID" value="TWP35313.1"/>
    <property type="molecule type" value="Genomic_DNA"/>
</dbReference>
<dbReference type="AlphaFoldDB" id="A0A563DZD0"/>
<comment type="caution">
    <text evidence="2">The sequence shown here is derived from an EMBL/GenBank/DDBJ whole genome shotgun (WGS) entry which is preliminary data.</text>
</comment>
<organism evidence="2 3">
    <name type="scientific">Leekyejoonella antrihumi</name>
    <dbReference type="NCBI Taxonomy" id="1660198"/>
    <lineage>
        <taxon>Bacteria</taxon>
        <taxon>Bacillati</taxon>
        <taxon>Actinomycetota</taxon>
        <taxon>Actinomycetes</taxon>
        <taxon>Micrococcales</taxon>
        <taxon>Dermacoccaceae</taxon>
        <taxon>Leekyejoonella</taxon>
    </lineage>
</organism>
<feature type="region of interest" description="Disordered" evidence="1">
    <location>
        <begin position="1"/>
        <end position="21"/>
    </location>
</feature>
<feature type="compositionally biased region" description="Pro residues" evidence="1">
    <location>
        <begin position="1"/>
        <end position="10"/>
    </location>
</feature>
<gene>
    <name evidence="2" type="ORF">FGL98_14455</name>
</gene>
<evidence type="ECO:0000313" key="2">
    <source>
        <dbReference type="EMBL" id="TWP35313.1"/>
    </source>
</evidence>